<accession>A0A812MKL1</accession>
<dbReference type="OrthoDB" id="440654at2759"/>
<dbReference type="Proteomes" id="UP000604046">
    <property type="component" value="Unassembled WGS sequence"/>
</dbReference>
<dbReference type="AlphaFoldDB" id="A0A812MKL1"/>
<keyword evidence="3" id="KW-1185">Reference proteome</keyword>
<sequence length="152" mass="17190">MNTTSIMSHYAGTVQLPRLQNQAGAEEDIEKVKSQLVAKALLLFLCWELMAFVHPAATVRQEALVASMTVEDPCTSRLNCHEILDFLLEYRTMRSMFGSINSGEDFADVQRELKRESEELRSILKSRKARRATKGKSAKKGRGGKQPEWMTL</sequence>
<organism evidence="2 3">
    <name type="scientific">Symbiodinium natans</name>
    <dbReference type="NCBI Taxonomy" id="878477"/>
    <lineage>
        <taxon>Eukaryota</taxon>
        <taxon>Sar</taxon>
        <taxon>Alveolata</taxon>
        <taxon>Dinophyceae</taxon>
        <taxon>Suessiales</taxon>
        <taxon>Symbiodiniaceae</taxon>
        <taxon>Symbiodinium</taxon>
    </lineage>
</organism>
<evidence type="ECO:0000313" key="3">
    <source>
        <dbReference type="Proteomes" id="UP000604046"/>
    </source>
</evidence>
<evidence type="ECO:0000313" key="2">
    <source>
        <dbReference type="EMBL" id="CAE7260148.1"/>
    </source>
</evidence>
<proteinExistence type="predicted"/>
<feature type="compositionally biased region" description="Basic residues" evidence="1">
    <location>
        <begin position="124"/>
        <end position="143"/>
    </location>
</feature>
<protein>
    <submittedName>
        <fullName evidence="2">Uncharacterized protein</fullName>
    </submittedName>
</protein>
<comment type="caution">
    <text evidence="2">The sequence shown here is derived from an EMBL/GenBank/DDBJ whole genome shotgun (WGS) entry which is preliminary data.</text>
</comment>
<evidence type="ECO:0000256" key="1">
    <source>
        <dbReference type="SAM" id="MobiDB-lite"/>
    </source>
</evidence>
<gene>
    <name evidence="2" type="ORF">SNAT2548_LOCUS13579</name>
</gene>
<name>A0A812MKL1_9DINO</name>
<reference evidence="2" key="1">
    <citation type="submission" date="2021-02" db="EMBL/GenBank/DDBJ databases">
        <authorList>
            <person name="Dougan E. K."/>
            <person name="Rhodes N."/>
            <person name="Thang M."/>
            <person name="Chan C."/>
        </authorList>
    </citation>
    <scope>NUCLEOTIDE SEQUENCE</scope>
</reference>
<dbReference type="EMBL" id="CAJNDS010001446">
    <property type="protein sequence ID" value="CAE7260148.1"/>
    <property type="molecule type" value="Genomic_DNA"/>
</dbReference>
<feature type="region of interest" description="Disordered" evidence="1">
    <location>
        <begin position="124"/>
        <end position="152"/>
    </location>
</feature>